<dbReference type="GO" id="GO:0005886">
    <property type="term" value="C:plasma membrane"/>
    <property type="evidence" value="ECO:0007669"/>
    <property type="project" value="TreeGrafter"/>
</dbReference>
<keyword evidence="4" id="KW-1185">Reference proteome</keyword>
<proteinExistence type="predicted"/>
<dbReference type="GO" id="GO:0005794">
    <property type="term" value="C:Golgi apparatus"/>
    <property type="evidence" value="ECO:0007669"/>
    <property type="project" value="TreeGrafter"/>
</dbReference>
<dbReference type="PANTHER" id="PTHR10783">
    <property type="entry name" value="XENOTROPIC AND POLYTROPIC RETROVIRUS RECEPTOR 1-RELATED"/>
    <property type="match status" value="1"/>
</dbReference>
<dbReference type="GO" id="GO:0006817">
    <property type="term" value="P:phosphate ion transport"/>
    <property type="evidence" value="ECO:0007669"/>
    <property type="project" value="TreeGrafter"/>
</dbReference>
<evidence type="ECO:0000313" key="4">
    <source>
        <dbReference type="Proteomes" id="UP000772434"/>
    </source>
</evidence>
<dbReference type="GO" id="GO:0016036">
    <property type="term" value="P:cellular response to phosphate starvation"/>
    <property type="evidence" value="ECO:0007669"/>
    <property type="project" value="TreeGrafter"/>
</dbReference>
<accession>A0A9P5PB03</accession>
<dbReference type="PROSITE" id="PS51382">
    <property type="entry name" value="SPX"/>
    <property type="match status" value="1"/>
</dbReference>
<organism evidence="3 4">
    <name type="scientific">Rhodocollybia butyracea</name>
    <dbReference type="NCBI Taxonomy" id="206335"/>
    <lineage>
        <taxon>Eukaryota</taxon>
        <taxon>Fungi</taxon>
        <taxon>Dikarya</taxon>
        <taxon>Basidiomycota</taxon>
        <taxon>Agaricomycotina</taxon>
        <taxon>Agaricomycetes</taxon>
        <taxon>Agaricomycetidae</taxon>
        <taxon>Agaricales</taxon>
        <taxon>Marasmiineae</taxon>
        <taxon>Omphalotaceae</taxon>
        <taxon>Rhodocollybia</taxon>
    </lineage>
</organism>
<dbReference type="GO" id="GO:0000822">
    <property type="term" value="F:inositol hexakisphosphate binding"/>
    <property type="evidence" value="ECO:0007669"/>
    <property type="project" value="TreeGrafter"/>
</dbReference>
<feature type="compositionally biased region" description="Polar residues" evidence="1">
    <location>
        <begin position="94"/>
        <end position="106"/>
    </location>
</feature>
<dbReference type="Pfam" id="PF03105">
    <property type="entry name" value="SPX"/>
    <property type="match status" value="1"/>
</dbReference>
<dbReference type="PANTHER" id="PTHR10783:SF103">
    <property type="entry name" value="SOLUTE CARRIER FAMILY 53 MEMBER 1"/>
    <property type="match status" value="1"/>
</dbReference>
<feature type="region of interest" description="Disordered" evidence="1">
    <location>
        <begin position="88"/>
        <end position="120"/>
    </location>
</feature>
<gene>
    <name evidence="3" type="ORF">BDP27DRAFT_432268</name>
</gene>
<feature type="domain" description="SPX" evidence="2">
    <location>
        <begin position="1"/>
        <end position="218"/>
    </location>
</feature>
<reference evidence="3" key="1">
    <citation type="submission" date="2020-11" db="EMBL/GenBank/DDBJ databases">
        <authorList>
            <consortium name="DOE Joint Genome Institute"/>
            <person name="Ahrendt S."/>
            <person name="Riley R."/>
            <person name="Andreopoulos W."/>
            <person name="Labutti K."/>
            <person name="Pangilinan J."/>
            <person name="Ruiz-Duenas F.J."/>
            <person name="Barrasa J.M."/>
            <person name="Sanchez-Garcia M."/>
            <person name="Camarero S."/>
            <person name="Miyauchi S."/>
            <person name="Serrano A."/>
            <person name="Linde D."/>
            <person name="Babiker R."/>
            <person name="Drula E."/>
            <person name="Ayuso-Fernandez I."/>
            <person name="Pacheco R."/>
            <person name="Padilla G."/>
            <person name="Ferreira P."/>
            <person name="Barriuso J."/>
            <person name="Kellner H."/>
            <person name="Castanera R."/>
            <person name="Alfaro M."/>
            <person name="Ramirez L."/>
            <person name="Pisabarro A.G."/>
            <person name="Kuo A."/>
            <person name="Tritt A."/>
            <person name="Lipzen A."/>
            <person name="He G."/>
            <person name="Yan M."/>
            <person name="Ng V."/>
            <person name="Cullen D."/>
            <person name="Martin F."/>
            <person name="Rosso M.-N."/>
            <person name="Henrissat B."/>
            <person name="Hibbett D."/>
            <person name="Martinez A.T."/>
            <person name="Grigoriev I.V."/>
        </authorList>
    </citation>
    <scope>NUCLEOTIDE SEQUENCE</scope>
    <source>
        <strain evidence="3">AH 40177</strain>
    </source>
</reference>
<sequence length="218" mass="24832">MKFAKYLEQTQTPEWKRAYIDYRGLKKKIPKGTKATESLLKAEPEHISGELGDVDEAPSTSRTGHSAGELLVRKKSFTIRKRTVSETLVPDHAASTQASRKSSLSQLGRAMTRKSQNQNSRGFLLEETEFVNTLDKELEKVETFYGARKKHFEARSKVLEAQLIELSVHHERFHEAQVKGNGWMNILVFAKKPYAPKFDAHTHHSRITVVQKKQSTCP</sequence>
<evidence type="ECO:0000259" key="2">
    <source>
        <dbReference type="PROSITE" id="PS51382"/>
    </source>
</evidence>
<feature type="region of interest" description="Disordered" evidence="1">
    <location>
        <begin position="40"/>
        <end position="67"/>
    </location>
</feature>
<name>A0A9P5PB03_9AGAR</name>
<dbReference type="Proteomes" id="UP000772434">
    <property type="component" value="Unassembled WGS sequence"/>
</dbReference>
<dbReference type="EMBL" id="JADNRY010000256">
    <property type="protein sequence ID" value="KAF9060163.1"/>
    <property type="molecule type" value="Genomic_DNA"/>
</dbReference>
<dbReference type="InterPro" id="IPR004331">
    <property type="entry name" value="SPX_dom"/>
</dbReference>
<dbReference type="AlphaFoldDB" id="A0A9P5PB03"/>
<evidence type="ECO:0000256" key="1">
    <source>
        <dbReference type="SAM" id="MobiDB-lite"/>
    </source>
</evidence>
<protein>
    <submittedName>
        <fullName evidence="3">SPX domain-containing protein</fullName>
    </submittedName>
</protein>
<evidence type="ECO:0000313" key="3">
    <source>
        <dbReference type="EMBL" id="KAF9060163.1"/>
    </source>
</evidence>
<dbReference type="OrthoDB" id="9970435at2759"/>
<comment type="caution">
    <text evidence="3">The sequence shown here is derived from an EMBL/GenBank/DDBJ whole genome shotgun (WGS) entry which is preliminary data.</text>
</comment>